<dbReference type="PANTHER" id="PTHR12277">
    <property type="entry name" value="ALPHA/BETA HYDROLASE DOMAIN-CONTAINING PROTEIN"/>
    <property type="match status" value="1"/>
</dbReference>
<sequence>MMRLIMQCIFSPRLYRIYGQGPGVGVYEPQGVEKLANQIISTAQTLINVGFYTSPFICIPITDMRPYIESIRKYDFDFYAWPSSYTMVQVPSSTWLENKPFSQCANPDLPHYQKVTVQLLAYVAIHTFALRLIYPGTLSIIQNMLWLPLLEGRTNLVETYNGKRSKIITCDGNVIDTMFVDNRLDSSKGRILVVCCEGNSGFYEIGIMTNPIKTGYSAIGWNHPGFGGSTGVPFPRQEQNAIDAIMQYAINELEYEVEDIILFGWSIGGYTAAWAAINYPDVKGLILDACFDDLLPLAENQMPKSWKLLVKEVVRSYVDLNIGNMLVKYTGPIQLVRRTEDEVICIRPGQLATNRGNFLLIKLLELRHPDLFEMDTEKPVMETLEACVALSDQQRIVLSRSELPAIKREILPLISRYMRDFRSTHCMPLPDDHFIAIMNTILIN</sequence>
<evidence type="ECO:0000259" key="1">
    <source>
        <dbReference type="Pfam" id="PF00561"/>
    </source>
</evidence>
<evidence type="ECO:0000313" key="3">
    <source>
        <dbReference type="EMBL" id="CAH0716226.1"/>
    </source>
</evidence>
<dbReference type="Gene3D" id="3.40.50.1820">
    <property type="entry name" value="alpha/beta hydrolase"/>
    <property type="match status" value="1"/>
</dbReference>
<feature type="domain" description="AB hydrolase-1" evidence="1">
    <location>
        <begin position="192"/>
        <end position="338"/>
    </location>
</feature>
<dbReference type="Pfam" id="PF00561">
    <property type="entry name" value="Abhydrolase_1"/>
    <property type="match status" value="1"/>
</dbReference>
<evidence type="ECO:0000313" key="4">
    <source>
        <dbReference type="Proteomes" id="UP000838878"/>
    </source>
</evidence>
<dbReference type="InterPro" id="IPR054518">
    <property type="entry name" value="ABHD16_N"/>
</dbReference>
<dbReference type="GO" id="GO:0047372">
    <property type="term" value="F:monoacylglycerol lipase activity"/>
    <property type="evidence" value="ECO:0007669"/>
    <property type="project" value="TreeGrafter"/>
</dbReference>
<organism evidence="3 4">
    <name type="scientific">Brenthis ino</name>
    <name type="common">lesser marbled fritillary</name>
    <dbReference type="NCBI Taxonomy" id="405034"/>
    <lineage>
        <taxon>Eukaryota</taxon>
        <taxon>Metazoa</taxon>
        <taxon>Ecdysozoa</taxon>
        <taxon>Arthropoda</taxon>
        <taxon>Hexapoda</taxon>
        <taxon>Insecta</taxon>
        <taxon>Pterygota</taxon>
        <taxon>Neoptera</taxon>
        <taxon>Endopterygota</taxon>
        <taxon>Lepidoptera</taxon>
        <taxon>Glossata</taxon>
        <taxon>Ditrysia</taxon>
        <taxon>Papilionoidea</taxon>
        <taxon>Nymphalidae</taxon>
        <taxon>Heliconiinae</taxon>
        <taxon>Argynnini</taxon>
        <taxon>Brenthis</taxon>
    </lineage>
</organism>
<feature type="domain" description="Phosphatidylserine Lipase ABHD16 N-terminal" evidence="2">
    <location>
        <begin position="4"/>
        <end position="59"/>
    </location>
</feature>
<dbReference type="SUPFAM" id="SSF53474">
    <property type="entry name" value="alpha/beta-Hydrolases"/>
    <property type="match status" value="1"/>
</dbReference>
<keyword evidence="4" id="KW-1185">Reference proteome</keyword>
<dbReference type="GO" id="GO:0006660">
    <property type="term" value="P:phosphatidylserine catabolic process"/>
    <property type="evidence" value="ECO:0007669"/>
    <property type="project" value="TreeGrafter"/>
</dbReference>
<gene>
    <name evidence="3" type="ORF">BINO364_LOCUS3031</name>
</gene>
<accession>A0A8J9U9B6</accession>
<feature type="non-terminal residue" evidence="3">
    <location>
        <position position="444"/>
    </location>
</feature>
<dbReference type="GO" id="GO:0004620">
    <property type="term" value="F:phospholipase activity"/>
    <property type="evidence" value="ECO:0007669"/>
    <property type="project" value="TreeGrafter"/>
</dbReference>
<dbReference type="AlphaFoldDB" id="A0A8J9U9B6"/>
<proteinExistence type="predicted"/>
<dbReference type="PANTHER" id="PTHR12277:SF72">
    <property type="entry name" value="BAT5L PROTEIN"/>
    <property type="match status" value="1"/>
</dbReference>
<protein>
    <recommendedName>
        <fullName evidence="5">AB hydrolase-1 domain-containing protein</fullName>
    </recommendedName>
</protein>
<dbReference type="GO" id="GO:0052651">
    <property type="term" value="P:monoacylglycerol catabolic process"/>
    <property type="evidence" value="ECO:0007669"/>
    <property type="project" value="TreeGrafter"/>
</dbReference>
<reference evidence="3" key="1">
    <citation type="submission" date="2021-12" db="EMBL/GenBank/DDBJ databases">
        <authorList>
            <person name="Martin H S."/>
        </authorList>
    </citation>
    <scope>NUCLEOTIDE SEQUENCE</scope>
</reference>
<dbReference type="OrthoDB" id="6412627at2759"/>
<evidence type="ECO:0008006" key="5">
    <source>
        <dbReference type="Google" id="ProtNLM"/>
    </source>
</evidence>
<evidence type="ECO:0000259" key="2">
    <source>
        <dbReference type="Pfam" id="PF22990"/>
    </source>
</evidence>
<dbReference type="Pfam" id="PF22990">
    <property type="entry name" value="ABHD16_N"/>
    <property type="match status" value="1"/>
</dbReference>
<dbReference type="Proteomes" id="UP000838878">
    <property type="component" value="Chromosome 11"/>
</dbReference>
<dbReference type="EMBL" id="OV170231">
    <property type="protein sequence ID" value="CAH0716226.1"/>
    <property type="molecule type" value="Genomic_DNA"/>
</dbReference>
<name>A0A8J9U9B6_9NEOP</name>
<dbReference type="InterPro" id="IPR029058">
    <property type="entry name" value="AB_hydrolase_fold"/>
</dbReference>
<dbReference type="InterPro" id="IPR000073">
    <property type="entry name" value="AB_hydrolase_1"/>
</dbReference>
<dbReference type="GO" id="GO:0012505">
    <property type="term" value="C:endomembrane system"/>
    <property type="evidence" value="ECO:0007669"/>
    <property type="project" value="TreeGrafter"/>
</dbReference>